<name>A0A1F6B0Q5_9BACT</name>
<dbReference type="STRING" id="1798396.A2973_05655"/>
<dbReference type="Pfam" id="PF01041">
    <property type="entry name" value="DegT_DnrJ_EryC1"/>
    <property type="match status" value="1"/>
</dbReference>
<accession>A0A1F6B0Q5</accession>
<protein>
    <recommendedName>
        <fullName evidence="8">Transcriptional regulator</fullName>
    </recommendedName>
</protein>
<comment type="caution">
    <text evidence="6">The sequence shown here is derived from an EMBL/GenBank/DDBJ whole genome shotgun (WGS) entry which is preliminary data.</text>
</comment>
<dbReference type="Gene3D" id="3.90.1150.10">
    <property type="entry name" value="Aspartate Aminotransferase, domain 1"/>
    <property type="match status" value="1"/>
</dbReference>
<evidence type="ECO:0000313" key="7">
    <source>
        <dbReference type="Proteomes" id="UP000176409"/>
    </source>
</evidence>
<dbReference type="InterPro" id="IPR000653">
    <property type="entry name" value="DegT/StrS_aminotransferase"/>
</dbReference>
<dbReference type="PIRSF" id="PIRSF000390">
    <property type="entry name" value="PLP_StrS"/>
    <property type="match status" value="1"/>
</dbReference>
<dbReference type="EMBL" id="MFJZ01000025">
    <property type="protein sequence ID" value="OGG30383.1"/>
    <property type="molecule type" value="Genomic_DNA"/>
</dbReference>
<evidence type="ECO:0000313" key="6">
    <source>
        <dbReference type="EMBL" id="OGG30383.1"/>
    </source>
</evidence>
<dbReference type="PANTHER" id="PTHR30244:SF36">
    <property type="entry name" value="3-OXO-GLUCOSE-6-PHOSPHATE:GLUTAMATE AMINOTRANSFERASE"/>
    <property type="match status" value="1"/>
</dbReference>
<dbReference type="PANTHER" id="PTHR30244">
    <property type="entry name" value="TRANSAMINASE"/>
    <property type="match status" value="1"/>
</dbReference>
<dbReference type="GO" id="GO:0030170">
    <property type="term" value="F:pyridoxal phosphate binding"/>
    <property type="evidence" value="ECO:0007669"/>
    <property type="project" value="TreeGrafter"/>
</dbReference>
<evidence type="ECO:0000256" key="2">
    <source>
        <dbReference type="ARBA" id="ARBA00037999"/>
    </source>
</evidence>
<dbReference type="GO" id="GO:0000271">
    <property type="term" value="P:polysaccharide biosynthetic process"/>
    <property type="evidence" value="ECO:0007669"/>
    <property type="project" value="TreeGrafter"/>
</dbReference>
<dbReference type="GO" id="GO:0008483">
    <property type="term" value="F:transaminase activity"/>
    <property type="evidence" value="ECO:0007669"/>
    <property type="project" value="TreeGrafter"/>
</dbReference>
<dbReference type="CDD" id="cd00616">
    <property type="entry name" value="AHBA_syn"/>
    <property type="match status" value="1"/>
</dbReference>
<evidence type="ECO:0008006" key="8">
    <source>
        <dbReference type="Google" id="ProtNLM"/>
    </source>
</evidence>
<dbReference type="AlphaFoldDB" id="A0A1F6B0Q5"/>
<dbReference type="SUPFAM" id="SSF53383">
    <property type="entry name" value="PLP-dependent transferases"/>
    <property type="match status" value="1"/>
</dbReference>
<dbReference type="Gene3D" id="3.40.640.10">
    <property type="entry name" value="Type I PLP-dependent aspartate aminotransferase-like (Major domain)"/>
    <property type="match status" value="1"/>
</dbReference>
<evidence type="ECO:0000256" key="5">
    <source>
        <dbReference type="RuleBase" id="RU004508"/>
    </source>
</evidence>
<dbReference type="InterPro" id="IPR015424">
    <property type="entry name" value="PyrdxlP-dep_Trfase"/>
</dbReference>
<dbReference type="InterPro" id="IPR015421">
    <property type="entry name" value="PyrdxlP-dep_Trfase_major"/>
</dbReference>
<dbReference type="Proteomes" id="UP000176409">
    <property type="component" value="Unassembled WGS sequence"/>
</dbReference>
<feature type="active site" description="Proton acceptor" evidence="3">
    <location>
        <position position="203"/>
    </location>
</feature>
<keyword evidence="1 4" id="KW-0663">Pyridoxal phosphate</keyword>
<dbReference type="InterPro" id="IPR015422">
    <property type="entry name" value="PyrdxlP-dep_Trfase_small"/>
</dbReference>
<comment type="similarity">
    <text evidence="2 5">Belongs to the DegT/DnrJ/EryC1 family.</text>
</comment>
<reference evidence="6 7" key="1">
    <citation type="journal article" date="2016" name="Nat. Commun.">
        <title>Thousands of microbial genomes shed light on interconnected biogeochemical processes in an aquifer system.</title>
        <authorList>
            <person name="Anantharaman K."/>
            <person name="Brown C.T."/>
            <person name="Hug L.A."/>
            <person name="Sharon I."/>
            <person name="Castelle C.J."/>
            <person name="Probst A.J."/>
            <person name="Thomas B.C."/>
            <person name="Singh A."/>
            <person name="Wilkins M.J."/>
            <person name="Karaoz U."/>
            <person name="Brodie E.L."/>
            <person name="Williams K.H."/>
            <person name="Hubbard S.S."/>
            <person name="Banfield J.F."/>
        </authorList>
    </citation>
    <scope>NUCLEOTIDE SEQUENCE [LARGE SCALE GENOMIC DNA]</scope>
</reference>
<evidence type="ECO:0000256" key="3">
    <source>
        <dbReference type="PIRSR" id="PIRSR000390-1"/>
    </source>
</evidence>
<sequence>MNIGFFDLTRQHKKLKKELDRAISRVFARGIFTLGAEVGAFEKAFASYIGTRYGVGVASGTDALTLGLAALGVGPGDEVILPANAYPTAFGVALSGVEIKLVDCKKTDGTLDPEALKTAITKKTRAVVVVYLYGNVGDIVSICRSIVLSKQKIFLVEDAAQAHGARISSTRQGTGGKEDEANTILQKVGSIGDIGCFSFYPTKNLGAYGDGGMVVTSDAVVARRLQGLRMYGEQARYESDEVSGVSRLDELQAAILRVKLRYLDEWNERRRQIARYYEQQLTGVGDLAVMSADCLDSQGYPEGRGSYHLFVIRTTYRDSLKTFLAKHGIATAIHYPVPIHLTRSFGYLGYKKGDFPVAEALGREVLSLPLFPELTDGEARYVAGWVREFFRRRVIHQLL</sequence>
<gene>
    <name evidence="6" type="ORF">A2973_05655</name>
</gene>
<organism evidence="6 7">
    <name type="scientific">Candidatus Gottesmanbacteria bacterium RIFCSPLOWO2_01_FULL_49_10</name>
    <dbReference type="NCBI Taxonomy" id="1798396"/>
    <lineage>
        <taxon>Bacteria</taxon>
        <taxon>Candidatus Gottesmaniibacteriota</taxon>
    </lineage>
</organism>
<evidence type="ECO:0000256" key="1">
    <source>
        <dbReference type="ARBA" id="ARBA00022898"/>
    </source>
</evidence>
<proteinExistence type="inferred from homology"/>
<feature type="modified residue" description="N6-(pyridoxal phosphate)lysine" evidence="4">
    <location>
        <position position="203"/>
    </location>
</feature>
<evidence type="ECO:0000256" key="4">
    <source>
        <dbReference type="PIRSR" id="PIRSR000390-2"/>
    </source>
</evidence>